<dbReference type="RefSeq" id="WP_317903360.1">
    <property type="nucleotide sequence ID" value="NZ_JAIRBC010000026.1"/>
</dbReference>
<dbReference type="EMBL" id="JAIRBC010000026">
    <property type="protein sequence ID" value="MCG2462220.1"/>
    <property type="molecule type" value="Genomic_DNA"/>
</dbReference>
<keyword evidence="3" id="KW-1185">Reference proteome</keyword>
<evidence type="ECO:0000313" key="2">
    <source>
        <dbReference type="EMBL" id="MCG2462220.1"/>
    </source>
</evidence>
<keyword evidence="1" id="KW-0472">Membrane</keyword>
<keyword evidence="1" id="KW-1133">Transmembrane helix</keyword>
<organism evidence="2 3">
    <name type="scientific">Cerina litoralis</name>
    <dbReference type="NCBI Taxonomy" id="2874477"/>
    <lineage>
        <taxon>Bacteria</taxon>
        <taxon>Pseudomonadati</taxon>
        <taxon>Bacteroidota</taxon>
        <taxon>Flavobacteriia</taxon>
        <taxon>Flavobacteriales</taxon>
        <taxon>Flavobacteriaceae</taxon>
        <taxon>Cerina</taxon>
    </lineage>
</organism>
<keyword evidence="1" id="KW-0812">Transmembrane</keyword>
<protein>
    <submittedName>
        <fullName evidence="2">Uncharacterized protein</fullName>
    </submittedName>
</protein>
<sequence>MKTKLLIILTLVPIIAMAHPGHDHHIGEILMHPSMWPDHYIVLGLIALVFLILIVKIAKKFAFSKKKELVK</sequence>
<feature type="transmembrane region" description="Helical" evidence="1">
    <location>
        <begin position="39"/>
        <end position="58"/>
    </location>
</feature>
<accession>A0AAE3EXA4</accession>
<evidence type="ECO:0000256" key="1">
    <source>
        <dbReference type="SAM" id="Phobius"/>
    </source>
</evidence>
<comment type="caution">
    <text evidence="2">The sequence shown here is derived from an EMBL/GenBank/DDBJ whole genome shotgun (WGS) entry which is preliminary data.</text>
</comment>
<dbReference type="AlphaFoldDB" id="A0AAE3EXA4"/>
<dbReference type="Proteomes" id="UP001200642">
    <property type="component" value="Unassembled WGS sequence"/>
</dbReference>
<gene>
    <name evidence="2" type="ORF">K8352_15780</name>
</gene>
<reference evidence="2" key="1">
    <citation type="submission" date="2023-02" db="EMBL/GenBank/DDBJ databases">
        <title>Genome of Flavobacteriaceae gen. nov. sp. strain F89.</title>
        <authorList>
            <person name="Wang Y."/>
        </authorList>
    </citation>
    <scope>NUCLEOTIDE SEQUENCE</scope>
    <source>
        <strain evidence="2">F89</strain>
    </source>
</reference>
<evidence type="ECO:0000313" key="3">
    <source>
        <dbReference type="Proteomes" id="UP001200642"/>
    </source>
</evidence>
<proteinExistence type="predicted"/>
<name>A0AAE3EXA4_9FLAO</name>